<dbReference type="OrthoDB" id="2342176at2759"/>
<dbReference type="Proteomes" id="UP000011761">
    <property type="component" value="Unassembled WGS sequence"/>
</dbReference>
<keyword evidence="1" id="KW-0732">Signal</keyword>
<protein>
    <recommendedName>
        <fullName evidence="4">Lytic polysaccharide monooxygenase</fullName>
    </recommendedName>
</protein>
<dbReference type="AlphaFoldDB" id="M2MLI4"/>
<evidence type="ECO:0000313" key="3">
    <source>
        <dbReference type="Proteomes" id="UP000011761"/>
    </source>
</evidence>
<evidence type="ECO:0000313" key="2">
    <source>
        <dbReference type="EMBL" id="EMC92258.1"/>
    </source>
</evidence>
<dbReference type="EMBL" id="KB445562">
    <property type="protein sequence ID" value="EMC92258.1"/>
    <property type="molecule type" value="Genomic_DNA"/>
</dbReference>
<organism evidence="2 3">
    <name type="scientific">Baudoinia panamericana (strain UAMH 10762)</name>
    <name type="common">Angels' share fungus</name>
    <name type="synonym">Baudoinia compniacensis (strain UAMH 10762)</name>
    <dbReference type="NCBI Taxonomy" id="717646"/>
    <lineage>
        <taxon>Eukaryota</taxon>
        <taxon>Fungi</taxon>
        <taxon>Dikarya</taxon>
        <taxon>Ascomycota</taxon>
        <taxon>Pezizomycotina</taxon>
        <taxon>Dothideomycetes</taxon>
        <taxon>Dothideomycetidae</taxon>
        <taxon>Mycosphaerellales</taxon>
        <taxon>Teratosphaeriaceae</taxon>
        <taxon>Baudoinia</taxon>
    </lineage>
</organism>
<dbReference type="HOGENOM" id="CLU_032571_2_2_1"/>
<dbReference type="PANTHER" id="PTHR36182">
    <property type="entry name" value="PROTEIN, PUTATIVE (AFU_ORTHOLOGUE AFUA_6G10930)-RELATED"/>
    <property type="match status" value="1"/>
</dbReference>
<dbReference type="Gene3D" id="2.70.50.70">
    <property type="match status" value="1"/>
</dbReference>
<dbReference type="KEGG" id="bcom:BAUCODRAFT_283706"/>
<keyword evidence="3" id="KW-1185">Reference proteome</keyword>
<dbReference type="RefSeq" id="XP_007680680.1">
    <property type="nucleotide sequence ID" value="XM_007682490.1"/>
</dbReference>
<evidence type="ECO:0000256" key="1">
    <source>
        <dbReference type="SAM" id="SignalP"/>
    </source>
</evidence>
<name>M2MLI4_BAUPA</name>
<feature type="signal peptide" evidence="1">
    <location>
        <begin position="1"/>
        <end position="15"/>
    </location>
</feature>
<dbReference type="OMA" id="VYPCRGY"/>
<dbReference type="STRING" id="717646.M2MLI4"/>
<accession>M2MLI4</accession>
<sequence>MFGITIIILATLCTAHMQLNFPPPFNASNNPHRTTRADPYLQYPYNCCGPHDRWMYPCRGYETLLGDPQGAATATWPAGSTQSWNISGIGNHYGGSCQVGFSTNHGETFRVATSYEGNCPHRNNGNGPDGQNFDFTVPADLPAGVHLFTWTWYNREQELNSNCAAVEITACIAADTPPAPVAFASRPEMFVADDVNGCVTPHTTAELRYPFPGPEVVTGDGAYPLQLPTGNCGGVGVQAYHGETGEDGH</sequence>
<feature type="chain" id="PRO_5013017237" description="Lytic polysaccharide monooxygenase" evidence="1">
    <location>
        <begin position="16"/>
        <end position="249"/>
    </location>
</feature>
<evidence type="ECO:0008006" key="4">
    <source>
        <dbReference type="Google" id="ProtNLM"/>
    </source>
</evidence>
<dbReference type="GeneID" id="19110699"/>
<dbReference type="eggNOG" id="ENOG502S34E">
    <property type="taxonomic scope" value="Eukaryota"/>
</dbReference>
<proteinExistence type="predicted"/>
<dbReference type="PANTHER" id="PTHR36182:SF1">
    <property type="entry name" value="PROTEIN, PUTATIVE (AFU_ORTHOLOGUE AFUA_6G10930)-RELATED"/>
    <property type="match status" value="1"/>
</dbReference>
<gene>
    <name evidence="2" type="ORF">BAUCODRAFT_283706</name>
</gene>
<reference evidence="2 3" key="1">
    <citation type="journal article" date="2012" name="PLoS Pathog.">
        <title>Diverse lifestyles and strategies of plant pathogenesis encoded in the genomes of eighteen Dothideomycetes fungi.</title>
        <authorList>
            <person name="Ohm R.A."/>
            <person name="Feau N."/>
            <person name="Henrissat B."/>
            <person name="Schoch C.L."/>
            <person name="Horwitz B.A."/>
            <person name="Barry K.W."/>
            <person name="Condon B.J."/>
            <person name="Copeland A.C."/>
            <person name="Dhillon B."/>
            <person name="Glaser F."/>
            <person name="Hesse C.N."/>
            <person name="Kosti I."/>
            <person name="LaButti K."/>
            <person name="Lindquist E.A."/>
            <person name="Lucas S."/>
            <person name="Salamov A.A."/>
            <person name="Bradshaw R.E."/>
            <person name="Ciuffetti L."/>
            <person name="Hamelin R.C."/>
            <person name="Kema G.H.J."/>
            <person name="Lawrence C."/>
            <person name="Scott J.A."/>
            <person name="Spatafora J.W."/>
            <person name="Turgeon B.G."/>
            <person name="de Wit P.J.G.M."/>
            <person name="Zhong S."/>
            <person name="Goodwin S.B."/>
            <person name="Grigoriev I.V."/>
        </authorList>
    </citation>
    <scope>NUCLEOTIDE SEQUENCE [LARGE SCALE GENOMIC DNA]</scope>
    <source>
        <strain evidence="2 3">UAMH 10762</strain>
    </source>
</reference>